<dbReference type="Proteomes" id="UP001240697">
    <property type="component" value="Chromosome"/>
</dbReference>
<dbReference type="RefSeq" id="WP_283488504.1">
    <property type="nucleotide sequence ID" value="NZ_CP125947.1"/>
</dbReference>
<dbReference type="PANTHER" id="PTHR43084:SF1">
    <property type="entry name" value="PERSULFIDE DIOXYGENASE ETHE1, MITOCHONDRIAL"/>
    <property type="match status" value="1"/>
</dbReference>
<dbReference type="InterPro" id="IPR036866">
    <property type="entry name" value="RibonucZ/Hydroxyglut_hydro"/>
</dbReference>
<evidence type="ECO:0000259" key="2">
    <source>
        <dbReference type="SMART" id="SM00849"/>
    </source>
</evidence>
<keyword evidence="1" id="KW-0479">Metal-binding</keyword>
<dbReference type="InterPro" id="IPR051682">
    <property type="entry name" value="Mito_Persulfide_Diox"/>
</dbReference>
<dbReference type="SUPFAM" id="SSF56281">
    <property type="entry name" value="Metallo-hydrolase/oxidoreductase"/>
    <property type="match status" value="1"/>
</dbReference>
<proteinExistence type="predicted"/>
<dbReference type="Pfam" id="PF00753">
    <property type="entry name" value="Lactamase_B"/>
    <property type="match status" value="1"/>
</dbReference>
<feature type="domain" description="Metallo-beta-lactamase" evidence="2">
    <location>
        <begin position="17"/>
        <end position="207"/>
    </location>
</feature>
<evidence type="ECO:0000313" key="3">
    <source>
        <dbReference type="EMBL" id="WHS67479.1"/>
    </source>
</evidence>
<dbReference type="PANTHER" id="PTHR43084">
    <property type="entry name" value="PERSULFIDE DIOXYGENASE ETHE1"/>
    <property type="match status" value="1"/>
</dbReference>
<name>A0ABY8SYW8_9BURK</name>
<dbReference type="InterPro" id="IPR044528">
    <property type="entry name" value="POD-like_MBL-fold"/>
</dbReference>
<gene>
    <name evidence="3" type="ORF">QMY55_10375</name>
</gene>
<organism evidence="3 4">
    <name type="scientific">Comamonas resistens</name>
    <dbReference type="NCBI Taxonomy" id="3046670"/>
    <lineage>
        <taxon>Bacteria</taxon>
        <taxon>Pseudomonadati</taxon>
        <taxon>Pseudomonadota</taxon>
        <taxon>Betaproteobacteria</taxon>
        <taxon>Burkholderiales</taxon>
        <taxon>Comamonadaceae</taxon>
        <taxon>Comamonas</taxon>
    </lineage>
</organism>
<accession>A0ABY8SYW8</accession>
<reference evidence="3 4" key="1">
    <citation type="submission" date="2023-05" db="EMBL/GenBank/DDBJ databases">
        <authorList>
            <person name="Yin Y."/>
            <person name="Lu Z."/>
        </authorList>
    </citation>
    <scope>NUCLEOTIDE SEQUENCE [LARGE SCALE GENOMIC DNA]</scope>
    <source>
        <strain evidence="3 4">ZM22</strain>
    </source>
</reference>
<dbReference type="InterPro" id="IPR001279">
    <property type="entry name" value="Metallo-B-lactamas"/>
</dbReference>
<dbReference type="CDD" id="cd07724">
    <property type="entry name" value="POD-like_MBL-fold"/>
    <property type="match status" value="1"/>
</dbReference>
<evidence type="ECO:0000313" key="4">
    <source>
        <dbReference type="Proteomes" id="UP001240697"/>
    </source>
</evidence>
<sequence>MTVCSMHIEAFFDNATGTISYVLADTVHGQAAVIDPVLDFEPKSGTLSSRSADNIIDYVRSQGWQVQWILETHAHADHLSAAQHIRHQLGGKVAIGAHIREVQAAFRKIYHFERSFLPDGSQFDHLVEDGEGLPLGQLLLTAMHVPGHTPADMAYRVGDAVFVGDTLFMPDVGTARADFPGGDAATLYQSIHRILDLPIQTRIFVCHDYPPATRAPAWQTTVKDQREHNIHVRDGVSQSEFVQMRTARDATLEMPTLILPSVQVNVRAGKLPPAEEDGRTYVQLPINAFARNEPMPQGVWQKASAHD</sequence>
<dbReference type="Gene3D" id="3.60.15.10">
    <property type="entry name" value="Ribonuclease Z/Hydroxyacylglutathione hydrolase-like"/>
    <property type="match status" value="1"/>
</dbReference>
<keyword evidence="4" id="KW-1185">Reference proteome</keyword>
<protein>
    <submittedName>
        <fullName evidence="3">MBL fold metallo-hydrolase</fullName>
    </submittedName>
</protein>
<evidence type="ECO:0000256" key="1">
    <source>
        <dbReference type="ARBA" id="ARBA00022723"/>
    </source>
</evidence>
<dbReference type="SMART" id="SM00849">
    <property type="entry name" value="Lactamase_B"/>
    <property type="match status" value="1"/>
</dbReference>
<dbReference type="EMBL" id="CP125947">
    <property type="protein sequence ID" value="WHS67479.1"/>
    <property type="molecule type" value="Genomic_DNA"/>
</dbReference>